<sequence length="70" mass="7975">MADKKNLENQLAAWRNFSLMLLLLMGIIGALSYTLLFRQKERLDLQELRIVQLTDAVNDLEGELNGDAVK</sequence>
<feature type="transmembrane region" description="Helical" evidence="1">
    <location>
        <begin position="12"/>
        <end position="36"/>
    </location>
</feature>
<proteinExistence type="predicted"/>
<keyword evidence="1" id="KW-1133">Transmembrane helix</keyword>
<dbReference type="EMBL" id="MHCI01000012">
    <property type="protein sequence ID" value="OGY16688.1"/>
    <property type="molecule type" value="Genomic_DNA"/>
</dbReference>
<comment type="caution">
    <text evidence="2">The sequence shown here is derived from an EMBL/GenBank/DDBJ whole genome shotgun (WGS) entry which is preliminary data.</text>
</comment>
<dbReference type="AlphaFoldDB" id="A0A1G1VMS8"/>
<keyword evidence="1" id="KW-0472">Membrane</keyword>
<reference evidence="2 3" key="1">
    <citation type="journal article" date="2016" name="Nat. Commun.">
        <title>Thousands of microbial genomes shed light on interconnected biogeochemical processes in an aquifer system.</title>
        <authorList>
            <person name="Anantharaman K."/>
            <person name="Brown C.T."/>
            <person name="Hug L.A."/>
            <person name="Sharon I."/>
            <person name="Castelle C.J."/>
            <person name="Probst A.J."/>
            <person name="Thomas B.C."/>
            <person name="Singh A."/>
            <person name="Wilkins M.J."/>
            <person name="Karaoz U."/>
            <person name="Brodie E.L."/>
            <person name="Williams K.H."/>
            <person name="Hubbard S.S."/>
            <person name="Banfield J.F."/>
        </authorList>
    </citation>
    <scope>NUCLEOTIDE SEQUENCE [LARGE SCALE GENOMIC DNA]</scope>
</reference>
<organism evidence="2 3">
    <name type="scientific">Candidatus Chisholmbacteria bacterium RIFCSPHIGHO2_01_FULL_49_18</name>
    <dbReference type="NCBI Taxonomy" id="1797590"/>
    <lineage>
        <taxon>Bacteria</taxon>
        <taxon>Candidatus Chisholmiibacteriota</taxon>
    </lineage>
</organism>
<dbReference type="Proteomes" id="UP000179069">
    <property type="component" value="Unassembled WGS sequence"/>
</dbReference>
<accession>A0A1G1VMS8</accession>
<name>A0A1G1VMS8_9BACT</name>
<keyword evidence="1" id="KW-0812">Transmembrane</keyword>
<gene>
    <name evidence="2" type="ORF">A2785_01880</name>
</gene>
<evidence type="ECO:0000313" key="3">
    <source>
        <dbReference type="Proteomes" id="UP000179069"/>
    </source>
</evidence>
<evidence type="ECO:0000313" key="2">
    <source>
        <dbReference type="EMBL" id="OGY16688.1"/>
    </source>
</evidence>
<protein>
    <submittedName>
        <fullName evidence="2">Uncharacterized protein</fullName>
    </submittedName>
</protein>
<evidence type="ECO:0000256" key="1">
    <source>
        <dbReference type="SAM" id="Phobius"/>
    </source>
</evidence>